<protein>
    <submittedName>
        <fullName evidence="6">Dihydrodipicolinate synthase family protein</fullName>
    </submittedName>
</protein>
<proteinExistence type="inferred from homology"/>
<dbReference type="RefSeq" id="WP_150042658.1">
    <property type="nucleotide sequence ID" value="NZ_OW485601.1"/>
</dbReference>
<dbReference type="PIRSF" id="PIRSF001365">
    <property type="entry name" value="DHDPS"/>
    <property type="match status" value="1"/>
</dbReference>
<keyword evidence="1 3" id="KW-0456">Lyase</keyword>
<dbReference type="SUPFAM" id="SSF51569">
    <property type="entry name" value="Aldolase"/>
    <property type="match status" value="1"/>
</dbReference>
<reference evidence="6 7" key="1">
    <citation type="submission" date="2019-09" db="EMBL/GenBank/DDBJ databases">
        <title>Genome sequence of Rhodovastum atsumiense, a diverse member of the Acetobacteraceae family of non-sulfur purple photosynthetic bacteria.</title>
        <authorList>
            <person name="Meyer T."/>
            <person name="Kyndt J."/>
        </authorList>
    </citation>
    <scope>NUCLEOTIDE SEQUENCE [LARGE SCALE GENOMIC DNA]</scope>
    <source>
        <strain evidence="6 7">DSM 21279</strain>
    </source>
</reference>
<gene>
    <name evidence="6" type="ORF">F1189_20075</name>
</gene>
<evidence type="ECO:0000256" key="1">
    <source>
        <dbReference type="ARBA" id="ARBA00023239"/>
    </source>
</evidence>
<evidence type="ECO:0000256" key="2">
    <source>
        <dbReference type="ARBA" id="ARBA00023270"/>
    </source>
</evidence>
<name>A0A5M6IPU5_9PROT</name>
<evidence type="ECO:0000256" key="4">
    <source>
        <dbReference type="PIRSR" id="PIRSR001365-1"/>
    </source>
</evidence>
<comment type="similarity">
    <text evidence="3">Belongs to the DapA family.</text>
</comment>
<evidence type="ECO:0000313" key="7">
    <source>
        <dbReference type="Proteomes" id="UP000325255"/>
    </source>
</evidence>
<dbReference type="GO" id="GO:0005829">
    <property type="term" value="C:cytosol"/>
    <property type="evidence" value="ECO:0007669"/>
    <property type="project" value="TreeGrafter"/>
</dbReference>
<feature type="active site" description="Schiff-base intermediate with substrate" evidence="4">
    <location>
        <position position="166"/>
    </location>
</feature>
<comment type="caution">
    <text evidence="6">The sequence shown here is derived from an EMBL/GenBank/DDBJ whole genome shotgun (WGS) entry which is preliminary data.</text>
</comment>
<dbReference type="Proteomes" id="UP000325255">
    <property type="component" value="Unassembled WGS sequence"/>
</dbReference>
<feature type="binding site" evidence="5">
    <location>
        <position position="211"/>
    </location>
    <ligand>
        <name>pyruvate</name>
        <dbReference type="ChEBI" id="CHEBI:15361"/>
    </ligand>
</feature>
<dbReference type="OrthoDB" id="9782828at2"/>
<dbReference type="PRINTS" id="PR00146">
    <property type="entry name" value="DHPICSNTHASE"/>
</dbReference>
<dbReference type="InterPro" id="IPR002220">
    <property type="entry name" value="DapA-like"/>
</dbReference>
<evidence type="ECO:0000256" key="5">
    <source>
        <dbReference type="PIRSR" id="PIRSR001365-2"/>
    </source>
</evidence>
<dbReference type="GO" id="GO:0016829">
    <property type="term" value="F:lyase activity"/>
    <property type="evidence" value="ECO:0007669"/>
    <property type="project" value="UniProtKB-KW"/>
</dbReference>
<dbReference type="EMBL" id="VWPK01000035">
    <property type="protein sequence ID" value="KAA5610281.1"/>
    <property type="molecule type" value="Genomic_DNA"/>
</dbReference>
<organism evidence="6 7">
    <name type="scientific">Rhodovastum atsumiense</name>
    <dbReference type="NCBI Taxonomy" id="504468"/>
    <lineage>
        <taxon>Bacteria</taxon>
        <taxon>Pseudomonadati</taxon>
        <taxon>Pseudomonadota</taxon>
        <taxon>Alphaproteobacteria</taxon>
        <taxon>Acetobacterales</taxon>
        <taxon>Acetobacteraceae</taxon>
        <taxon>Rhodovastum</taxon>
    </lineage>
</organism>
<dbReference type="PANTHER" id="PTHR12128">
    <property type="entry name" value="DIHYDRODIPICOLINATE SYNTHASE"/>
    <property type="match status" value="1"/>
</dbReference>
<accession>A0A5M6IPU5</accession>
<dbReference type="SMART" id="SM01130">
    <property type="entry name" value="DHDPS"/>
    <property type="match status" value="1"/>
</dbReference>
<feature type="active site" description="Proton donor/acceptor" evidence="4">
    <location>
        <position position="137"/>
    </location>
</feature>
<dbReference type="CDD" id="cd00408">
    <property type="entry name" value="DHDPS-like"/>
    <property type="match status" value="1"/>
</dbReference>
<dbReference type="PROSITE" id="PS00666">
    <property type="entry name" value="DHDPS_2"/>
    <property type="match status" value="1"/>
</dbReference>
<dbReference type="Pfam" id="PF00701">
    <property type="entry name" value="DHDPS"/>
    <property type="match status" value="1"/>
</dbReference>
<dbReference type="PANTHER" id="PTHR12128:SF28">
    <property type="entry name" value="2-DEHYDRO-3-DEOXY-D-GLUCONATE ALDOLASE YAGE-RELATED"/>
    <property type="match status" value="1"/>
</dbReference>
<sequence length="303" mass="32212">MPQAALRGVIPPVATIFDDNGQFHPAGMGVVIDRVLASPVNGMLFLGSAGEFAHLATPVRKAIAEFCIDRVAGRRPVIVGTAAAGTAEAIDLARHAEKSGADAIIVVNPYYTTLSEARLEAHYRAIADAVELPILLYNFPGMTKQELSVELVQRLALACPNIVGIKDTVDCMSHIRRLIVEVKAARPDFLVFCGYDEYLLDTLLLGGDGVIPASANFAPELTCGIYAAQQRGDLAAIVPLMRRLAVLSSMYAIDTPFYGLLKEALRLTGSDIPTGVVAPATPPDAATKQRLVEVLVRAGILPG</sequence>
<keyword evidence="2" id="KW-0704">Schiff base</keyword>
<dbReference type="AlphaFoldDB" id="A0A5M6IPU5"/>
<evidence type="ECO:0000313" key="6">
    <source>
        <dbReference type="EMBL" id="KAA5610281.1"/>
    </source>
</evidence>
<evidence type="ECO:0000256" key="3">
    <source>
        <dbReference type="PIRNR" id="PIRNR001365"/>
    </source>
</evidence>
<dbReference type="InterPro" id="IPR013785">
    <property type="entry name" value="Aldolase_TIM"/>
</dbReference>
<dbReference type="Gene3D" id="3.20.20.70">
    <property type="entry name" value="Aldolase class I"/>
    <property type="match status" value="1"/>
</dbReference>
<keyword evidence="7" id="KW-1185">Reference proteome</keyword>
<dbReference type="InterPro" id="IPR020625">
    <property type="entry name" value="Schiff_base-form_aldolases_AS"/>
</dbReference>